<gene>
    <name evidence="1" type="ORF">DSO57_1037722</name>
</gene>
<name>A0ACC2U893_9FUNG</name>
<protein>
    <submittedName>
        <fullName evidence="1">Uncharacterized protein</fullName>
    </submittedName>
</protein>
<reference evidence="1" key="1">
    <citation type="submission" date="2022-04" db="EMBL/GenBank/DDBJ databases">
        <title>Genome of the entomopathogenic fungus Entomophthora muscae.</title>
        <authorList>
            <person name="Elya C."/>
            <person name="Lovett B.R."/>
            <person name="Lee E."/>
            <person name="Macias A.M."/>
            <person name="Hajek A.E."/>
            <person name="De Bivort B.L."/>
            <person name="Kasson M.T."/>
            <person name="De Fine Licht H.H."/>
            <person name="Stajich J.E."/>
        </authorList>
    </citation>
    <scope>NUCLEOTIDE SEQUENCE</scope>
    <source>
        <strain evidence="1">Berkeley</strain>
    </source>
</reference>
<evidence type="ECO:0000313" key="1">
    <source>
        <dbReference type="EMBL" id="KAJ9083137.1"/>
    </source>
</evidence>
<dbReference type="EMBL" id="QTSX02001130">
    <property type="protein sequence ID" value="KAJ9083137.1"/>
    <property type="molecule type" value="Genomic_DNA"/>
</dbReference>
<evidence type="ECO:0000313" key="2">
    <source>
        <dbReference type="Proteomes" id="UP001165960"/>
    </source>
</evidence>
<accession>A0ACC2U893</accession>
<organism evidence="1 2">
    <name type="scientific">Entomophthora muscae</name>
    <dbReference type="NCBI Taxonomy" id="34485"/>
    <lineage>
        <taxon>Eukaryota</taxon>
        <taxon>Fungi</taxon>
        <taxon>Fungi incertae sedis</taxon>
        <taxon>Zoopagomycota</taxon>
        <taxon>Entomophthoromycotina</taxon>
        <taxon>Entomophthoromycetes</taxon>
        <taxon>Entomophthorales</taxon>
        <taxon>Entomophthoraceae</taxon>
        <taxon>Entomophthora</taxon>
    </lineage>
</organism>
<keyword evidence="2" id="KW-1185">Reference proteome</keyword>
<comment type="caution">
    <text evidence="1">The sequence shown here is derived from an EMBL/GenBank/DDBJ whole genome shotgun (WGS) entry which is preliminary data.</text>
</comment>
<proteinExistence type="predicted"/>
<sequence length="122" mass="13679">MKFLIVAAIGVVLGTAPGLPLFPSRVQCLDKYIQDAIEDLPYYTCAIFKPGQWNHYGSIHHTKILHCGNYHFHRVCLVRGDAGSWLERLGDGGTINWRYDPSGFTREGARLKVKSRGTYIVG</sequence>
<dbReference type="Proteomes" id="UP001165960">
    <property type="component" value="Unassembled WGS sequence"/>
</dbReference>